<dbReference type="PROSITE" id="PS50109">
    <property type="entry name" value="HIS_KIN"/>
    <property type="match status" value="1"/>
</dbReference>
<name>A0ABM7X115_9BACT</name>
<dbReference type="Proteomes" id="UP001162891">
    <property type="component" value="Chromosome"/>
</dbReference>
<keyword evidence="3 4" id="KW-0597">Phosphoprotein</keyword>
<proteinExistence type="predicted"/>
<dbReference type="InterPro" id="IPR003661">
    <property type="entry name" value="HisK_dim/P_dom"/>
</dbReference>
<dbReference type="EMBL" id="AP025591">
    <property type="protein sequence ID" value="BDG05488.1"/>
    <property type="molecule type" value="Genomic_DNA"/>
</dbReference>
<keyword evidence="9" id="KW-1185">Reference proteome</keyword>
<dbReference type="Pfam" id="PF02518">
    <property type="entry name" value="HATPase_c"/>
    <property type="match status" value="1"/>
</dbReference>
<dbReference type="PRINTS" id="PR00344">
    <property type="entry name" value="BCTRLSENSOR"/>
</dbReference>
<evidence type="ECO:0000259" key="6">
    <source>
        <dbReference type="PROSITE" id="PS50109"/>
    </source>
</evidence>
<evidence type="ECO:0000256" key="3">
    <source>
        <dbReference type="ARBA" id="ARBA00022553"/>
    </source>
</evidence>
<feature type="domain" description="Response regulatory" evidence="7">
    <location>
        <begin position="6"/>
        <end position="123"/>
    </location>
</feature>
<evidence type="ECO:0000313" key="9">
    <source>
        <dbReference type="Proteomes" id="UP001162891"/>
    </source>
</evidence>
<dbReference type="Pfam" id="PF00512">
    <property type="entry name" value="HisKA"/>
    <property type="match status" value="1"/>
</dbReference>
<dbReference type="SMART" id="SM00448">
    <property type="entry name" value="REC"/>
    <property type="match status" value="1"/>
</dbReference>
<evidence type="ECO:0000256" key="5">
    <source>
        <dbReference type="SAM" id="Coils"/>
    </source>
</evidence>
<dbReference type="InterPro" id="IPR011006">
    <property type="entry name" value="CheY-like_superfamily"/>
</dbReference>
<dbReference type="SUPFAM" id="SSF55874">
    <property type="entry name" value="ATPase domain of HSP90 chaperone/DNA topoisomerase II/histidine kinase"/>
    <property type="match status" value="1"/>
</dbReference>
<comment type="catalytic activity">
    <reaction evidence="1">
        <text>ATP + protein L-histidine = ADP + protein N-phospho-L-histidine.</text>
        <dbReference type="EC" id="2.7.13.3"/>
    </reaction>
</comment>
<dbReference type="SMART" id="SM00388">
    <property type="entry name" value="HisKA"/>
    <property type="match status" value="1"/>
</dbReference>
<organism evidence="8 9">
    <name type="scientific">Anaeromyxobacter oryzae</name>
    <dbReference type="NCBI Taxonomy" id="2918170"/>
    <lineage>
        <taxon>Bacteria</taxon>
        <taxon>Pseudomonadati</taxon>
        <taxon>Myxococcota</taxon>
        <taxon>Myxococcia</taxon>
        <taxon>Myxococcales</taxon>
        <taxon>Cystobacterineae</taxon>
        <taxon>Anaeromyxobacteraceae</taxon>
        <taxon>Anaeromyxobacter</taxon>
    </lineage>
</organism>
<accession>A0ABM7X115</accession>
<gene>
    <name evidence="8" type="ORF">AMOR_44840</name>
</gene>
<dbReference type="Pfam" id="PF00072">
    <property type="entry name" value="Response_reg"/>
    <property type="match status" value="1"/>
</dbReference>
<dbReference type="CDD" id="cd00082">
    <property type="entry name" value="HisKA"/>
    <property type="match status" value="1"/>
</dbReference>
<dbReference type="PANTHER" id="PTHR43547">
    <property type="entry name" value="TWO-COMPONENT HISTIDINE KINASE"/>
    <property type="match status" value="1"/>
</dbReference>
<dbReference type="Gene3D" id="1.10.287.130">
    <property type="match status" value="1"/>
</dbReference>
<feature type="modified residue" description="4-aspartylphosphate" evidence="4">
    <location>
        <position position="55"/>
    </location>
</feature>
<dbReference type="PANTHER" id="PTHR43547:SF2">
    <property type="entry name" value="HYBRID SIGNAL TRANSDUCTION HISTIDINE KINASE C"/>
    <property type="match status" value="1"/>
</dbReference>
<sequence>MPAAPRILLVDDLEENLVALEALLAGEGAVLLRARSGREALELLLVQEVALALVDVQMPEMDGIELAELMRGAERTREVPIIFVTAGLHDQSRIFRGYETGAVDFLHKPLDARVLRSKVQVFLQLHRQKLLLAEQLRDLRKAEGELREAARRKDEFLGLLSHELRNPLAPIRNGLYILQRAPAGSEQARRAQQVMERQVTHLSRLVNDLLDVTRITSGKVQLHRERLDLAESVRRTSDDHRASFAEAGIAFTAQAPREPVWVEADPTRLAQAVGNLLVNALKFTERGGHVALALERDGVAAVIRVTDDGVGISPELQARIFQPFTQADRTLDRSKGGLGLGLSLVKGMVELHGGTVAVESGGPGRGTTFTVRLPLAPAEGSRAAAAQSAGP</sequence>
<reference evidence="9" key="1">
    <citation type="journal article" date="2022" name="Int. J. Syst. Evol. Microbiol.">
        <title>Anaeromyxobacter oryzae sp. nov., Anaeromyxobacter diazotrophicus sp. nov. and Anaeromyxobacter paludicola sp. nov., isolated from paddy soils.</title>
        <authorList>
            <person name="Itoh H."/>
            <person name="Xu Z."/>
            <person name="Mise K."/>
            <person name="Masuda Y."/>
            <person name="Ushijima N."/>
            <person name="Hayakawa C."/>
            <person name="Shiratori Y."/>
            <person name="Senoo K."/>
        </authorList>
    </citation>
    <scope>NUCLEOTIDE SEQUENCE [LARGE SCALE GENOMIC DNA]</scope>
    <source>
        <strain evidence="9">Red232</strain>
    </source>
</reference>
<evidence type="ECO:0000256" key="1">
    <source>
        <dbReference type="ARBA" id="ARBA00000085"/>
    </source>
</evidence>
<evidence type="ECO:0000256" key="4">
    <source>
        <dbReference type="PROSITE-ProRule" id="PRU00169"/>
    </source>
</evidence>
<dbReference type="EC" id="2.7.13.3" evidence="2"/>
<dbReference type="InterPro" id="IPR004358">
    <property type="entry name" value="Sig_transdc_His_kin-like_C"/>
</dbReference>
<feature type="domain" description="Histidine kinase" evidence="6">
    <location>
        <begin position="159"/>
        <end position="377"/>
    </location>
</feature>
<dbReference type="InterPro" id="IPR001789">
    <property type="entry name" value="Sig_transdc_resp-reg_receiver"/>
</dbReference>
<dbReference type="SMART" id="SM00387">
    <property type="entry name" value="HATPase_c"/>
    <property type="match status" value="1"/>
</dbReference>
<dbReference type="PROSITE" id="PS50110">
    <property type="entry name" value="RESPONSE_REGULATORY"/>
    <property type="match status" value="1"/>
</dbReference>
<dbReference type="InterPro" id="IPR036890">
    <property type="entry name" value="HATPase_C_sf"/>
</dbReference>
<dbReference type="Gene3D" id="3.30.565.10">
    <property type="entry name" value="Histidine kinase-like ATPase, C-terminal domain"/>
    <property type="match status" value="1"/>
</dbReference>
<keyword evidence="5" id="KW-0175">Coiled coil</keyword>
<dbReference type="SUPFAM" id="SSF52172">
    <property type="entry name" value="CheY-like"/>
    <property type="match status" value="1"/>
</dbReference>
<evidence type="ECO:0000313" key="8">
    <source>
        <dbReference type="EMBL" id="BDG05488.1"/>
    </source>
</evidence>
<evidence type="ECO:0000256" key="2">
    <source>
        <dbReference type="ARBA" id="ARBA00012438"/>
    </source>
</evidence>
<dbReference type="RefSeq" id="WP_248354367.1">
    <property type="nucleotide sequence ID" value="NZ_AP025591.1"/>
</dbReference>
<evidence type="ECO:0000259" key="7">
    <source>
        <dbReference type="PROSITE" id="PS50110"/>
    </source>
</evidence>
<dbReference type="InterPro" id="IPR003594">
    <property type="entry name" value="HATPase_dom"/>
</dbReference>
<dbReference type="Gene3D" id="3.40.50.2300">
    <property type="match status" value="1"/>
</dbReference>
<protein>
    <recommendedName>
        <fullName evidence="2">histidine kinase</fullName>
        <ecNumber evidence="2">2.7.13.3</ecNumber>
    </recommendedName>
</protein>
<dbReference type="InterPro" id="IPR005467">
    <property type="entry name" value="His_kinase_dom"/>
</dbReference>
<feature type="coiled-coil region" evidence="5">
    <location>
        <begin position="125"/>
        <end position="159"/>
    </location>
</feature>